<dbReference type="InterPro" id="IPR013766">
    <property type="entry name" value="Thioredoxin_domain"/>
</dbReference>
<gene>
    <name evidence="3" type="ORF">CINC_LOCUS11880</name>
</gene>
<dbReference type="CDD" id="cd02947">
    <property type="entry name" value="TRX_family"/>
    <property type="match status" value="4"/>
</dbReference>
<dbReference type="AlphaFoldDB" id="A0A9N8KRA2"/>
<dbReference type="Proteomes" id="UP001154114">
    <property type="component" value="Chromosome 7"/>
</dbReference>
<dbReference type="CDD" id="cd02961">
    <property type="entry name" value="PDI_a_family"/>
    <property type="match status" value="1"/>
</dbReference>
<dbReference type="GO" id="GO:0045454">
    <property type="term" value="P:cell redox homeostasis"/>
    <property type="evidence" value="ECO:0007669"/>
    <property type="project" value="TreeGrafter"/>
</dbReference>
<feature type="domain" description="Thioredoxin" evidence="2">
    <location>
        <begin position="69"/>
        <end position="211"/>
    </location>
</feature>
<dbReference type="Gene3D" id="3.40.30.10">
    <property type="entry name" value="Glutaredoxin"/>
    <property type="match status" value="5"/>
</dbReference>
<dbReference type="Pfam" id="PF00085">
    <property type="entry name" value="Thioredoxin"/>
    <property type="match status" value="2"/>
</dbReference>
<protein>
    <recommendedName>
        <fullName evidence="2">Thioredoxin domain-containing protein</fullName>
    </recommendedName>
</protein>
<dbReference type="PANTHER" id="PTHR43601">
    <property type="entry name" value="THIOREDOXIN, MITOCHONDRIAL"/>
    <property type="match status" value="1"/>
</dbReference>
<dbReference type="PROSITE" id="PS00194">
    <property type="entry name" value="THIOREDOXIN_1"/>
    <property type="match status" value="3"/>
</dbReference>
<keyword evidence="4" id="KW-1185">Reference proteome</keyword>
<comment type="similarity">
    <text evidence="1">Belongs to the thioredoxin family.</text>
</comment>
<proteinExistence type="inferred from homology"/>
<evidence type="ECO:0000313" key="4">
    <source>
        <dbReference type="Proteomes" id="UP001154114"/>
    </source>
</evidence>
<evidence type="ECO:0000259" key="2">
    <source>
        <dbReference type="PROSITE" id="PS51352"/>
    </source>
</evidence>
<dbReference type="PROSITE" id="PS51352">
    <property type="entry name" value="THIOREDOXIN_2"/>
    <property type="match status" value="2"/>
</dbReference>
<dbReference type="PANTHER" id="PTHR43601:SF5">
    <property type="entry name" value="EG:132E8.3 PROTEIN"/>
    <property type="match status" value="1"/>
</dbReference>
<reference evidence="3" key="1">
    <citation type="submission" date="2021-12" db="EMBL/GenBank/DDBJ databases">
        <authorList>
            <person name="King R."/>
        </authorList>
    </citation>
    <scope>NUCLEOTIDE SEQUENCE</scope>
</reference>
<feature type="domain" description="Thioredoxin" evidence="2">
    <location>
        <begin position="234"/>
        <end position="351"/>
    </location>
</feature>
<dbReference type="GO" id="GO:0005739">
    <property type="term" value="C:mitochondrion"/>
    <property type="evidence" value="ECO:0007669"/>
    <property type="project" value="TreeGrafter"/>
</dbReference>
<evidence type="ECO:0000256" key="1">
    <source>
        <dbReference type="ARBA" id="ARBA00008987"/>
    </source>
</evidence>
<dbReference type="InterPro" id="IPR036249">
    <property type="entry name" value="Thioredoxin-like_sf"/>
</dbReference>
<sequence length="357" mass="40185">MSDISLLEPSSTRSPTCRRHRFDIVAGQCATVNSREGTAALRPRTFEYLNFHADWCEPCKILTPKLKELIEPHSNLDLAVVDVEDNADLVHTFEVMNNDKPVIVNFHADWCEPCKILTPKLKELIEPHSNLDLAVVDVEDNADLVHTFEVMNNDKPVIVNFHADWCEPCKILTPKLKELIEPHSNLDLAVVDVEDNADLVHTFEVMNNDKPVIVNFHADWCEPCKILTPKLKELIEPHSNLDLAVVDVEDNADLVHTFEVMNNDKPVIVNFHADWCEPCKILTPKLKELIEPHSNLDLAVVDVEDNADLVHTFEVKAVPAVIAIKNGIIIDKFIGLVDTDMITGLIDRMAGKKKEGT</sequence>
<organism evidence="3 4">
    <name type="scientific">Chrysodeixis includens</name>
    <name type="common">Soybean looper</name>
    <name type="synonym">Pseudoplusia includens</name>
    <dbReference type="NCBI Taxonomy" id="689277"/>
    <lineage>
        <taxon>Eukaryota</taxon>
        <taxon>Metazoa</taxon>
        <taxon>Ecdysozoa</taxon>
        <taxon>Arthropoda</taxon>
        <taxon>Hexapoda</taxon>
        <taxon>Insecta</taxon>
        <taxon>Pterygota</taxon>
        <taxon>Neoptera</taxon>
        <taxon>Endopterygota</taxon>
        <taxon>Lepidoptera</taxon>
        <taxon>Glossata</taxon>
        <taxon>Ditrysia</taxon>
        <taxon>Noctuoidea</taxon>
        <taxon>Noctuidae</taxon>
        <taxon>Plusiinae</taxon>
        <taxon>Chrysodeixis</taxon>
    </lineage>
</organism>
<evidence type="ECO:0000313" key="3">
    <source>
        <dbReference type="EMBL" id="CAD0197600.1"/>
    </source>
</evidence>
<dbReference type="OrthoDB" id="19690at2759"/>
<dbReference type="InterPro" id="IPR017937">
    <property type="entry name" value="Thioredoxin_CS"/>
</dbReference>
<accession>A0A9N8KRA2</accession>
<dbReference type="SUPFAM" id="SSF52833">
    <property type="entry name" value="Thioredoxin-like"/>
    <property type="match status" value="5"/>
</dbReference>
<name>A0A9N8KRA2_CHRIL</name>
<dbReference type="EMBL" id="LR824010">
    <property type="protein sequence ID" value="CAD0197600.1"/>
    <property type="molecule type" value="Genomic_DNA"/>
</dbReference>